<dbReference type="STRING" id="334426.A0A0R3PTG5"/>
<dbReference type="Proteomes" id="UP000267027">
    <property type="component" value="Unassembled WGS sequence"/>
</dbReference>
<keyword evidence="4 11" id="KW-0812">Transmembrane</keyword>
<evidence type="ECO:0000256" key="4">
    <source>
        <dbReference type="ARBA" id="ARBA00022692"/>
    </source>
</evidence>
<feature type="transmembrane region" description="Helical" evidence="11">
    <location>
        <begin position="264"/>
        <end position="285"/>
    </location>
</feature>
<gene>
    <name evidence="12" type="ORF">ACOC_LOCUS9069</name>
</gene>
<evidence type="ECO:0000256" key="6">
    <source>
        <dbReference type="ARBA" id="ARBA00022847"/>
    </source>
</evidence>
<feature type="transmembrane region" description="Helical" evidence="11">
    <location>
        <begin position="65"/>
        <end position="86"/>
    </location>
</feature>
<feature type="transmembrane region" description="Helical" evidence="11">
    <location>
        <begin position="134"/>
        <end position="154"/>
    </location>
</feature>
<keyword evidence="5" id="KW-0677">Repeat</keyword>
<dbReference type="GO" id="GO:0015293">
    <property type="term" value="F:symporter activity"/>
    <property type="evidence" value="ECO:0007669"/>
    <property type="project" value="UniProtKB-KW"/>
</dbReference>
<evidence type="ECO:0000313" key="14">
    <source>
        <dbReference type="WBParaSite" id="ACOC_0000906801-mRNA-1"/>
    </source>
</evidence>
<sequence length="315" mass="36088">MIAALARYISRPPRVIVKARYASTYLQGHLRSRVLQISQQRCGCDHSCFSFKDVFVRVTVIKSHFIDGLTIAVGWIYFSAWSLSFYPQIYLNFRRKRWDILHYQTVTSDPAVYIRAEYVREHPRSPIPVLMNDVIFALHALTACVITATQCLFYERENQSVSVICKVLSSVLVLFAAFSALASLFKFISILQLIMCFSYVKMVVTLSKYFPQMCFNFRRKSTVGWSIGNVLLDFTGGSMDILQMMLQCVNVSNWVAFYGNPVKFGLGLVSILFDIIFIIQHYVLYRGNSEAPQNSSQTIHWIITSDEPILEDVSI</sequence>
<comment type="catalytic activity">
    <reaction evidence="10">
        <text>L-cystine(out) + H(+)(out) = L-cystine(in) + H(+)(in)</text>
        <dbReference type="Rhea" id="RHEA:66172"/>
        <dbReference type="ChEBI" id="CHEBI:15378"/>
        <dbReference type="ChEBI" id="CHEBI:35491"/>
    </reaction>
    <physiologicalReaction direction="left-to-right" evidence="10">
        <dbReference type="Rhea" id="RHEA:66173"/>
    </physiologicalReaction>
</comment>
<dbReference type="SMART" id="SM00679">
    <property type="entry name" value="CTNS"/>
    <property type="match status" value="2"/>
</dbReference>
<keyword evidence="3" id="KW-0813">Transport</keyword>
<feature type="transmembrane region" description="Helical" evidence="11">
    <location>
        <begin position="187"/>
        <end position="210"/>
    </location>
</feature>
<evidence type="ECO:0000313" key="12">
    <source>
        <dbReference type="EMBL" id="VDM60654.1"/>
    </source>
</evidence>
<evidence type="ECO:0000256" key="1">
    <source>
        <dbReference type="ARBA" id="ARBA00004155"/>
    </source>
</evidence>
<dbReference type="WBParaSite" id="ACOC_0000906801-mRNA-1">
    <property type="protein sequence ID" value="ACOC_0000906801-mRNA-1"/>
    <property type="gene ID" value="ACOC_0000906801"/>
</dbReference>
<dbReference type="EMBL" id="UYYA01004244">
    <property type="protein sequence ID" value="VDM60654.1"/>
    <property type="molecule type" value="Genomic_DNA"/>
</dbReference>
<evidence type="ECO:0000256" key="10">
    <source>
        <dbReference type="ARBA" id="ARBA00048473"/>
    </source>
</evidence>
<dbReference type="GO" id="GO:0015184">
    <property type="term" value="F:L-cystine transmembrane transporter activity"/>
    <property type="evidence" value="ECO:0007669"/>
    <property type="project" value="TreeGrafter"/>
</dbReference>
<dbReference type="NCBIfam" id="TIGR00951">
    <property type="entry name" value="2A43"/>
    <property type="match status" value="1"/>
</dbReference>
<evidence type="ECO:0000313" key="13">
    <source>
        <dbReference type="Proteomes" id="UP000267027"/>
    </source>
</evidence>
<keyword evidence="6" id="KW-0769">Symport</keyword>
<proteinExistence type="inferred from homology"/>
<feature type="transmembrane region" description="Helical" evidence="11">
    <location>
        <begin position="161"/>
        <end position="181"/>
    </location>
</feature>
<dbReference type="PANTHER" id="PTHR13131">
    <property type="entry name" value="CYSTINOSIN"/>
    <property type="match status" value="1"/>
</dbReference>
<evidence type="ECO:0000256" key="9">
    <source>
        <dbReference type="ARBA" id="ARBA00023228"/>
    </source>
</evidence>
<keyword evidence="9" id="KW-0458">Lysosome</keyword>
<protein>
    <submittedName>
        <fullName evidence="14">Cystinosin homolog</fullName>
    </submittedName>
</protein>
<evidence type="ECO:0000256" key="7">
    <source>
        <dbReference type="ARBA" id="ARBA00022989"/>
    </source>
</evidence>
<evidence type="ECO:0000256" key="8">
    <source>
        <dbReference type="ARBA" id="ARBA00023136"/>
    </source>
</evidence>
<evidence type="ECO:0000256" key="3">
    <source>
        <dbReference type="ARBA" id="ARBA00022448"/>
    </source>
</evidence>
<dbReference type="OMA" id="ASWEWID"/>
<name>A0A0R3PTG5_ANGCS</name>
<organism evidence="14">
    <name type="scientific">Angiostrongylus costaricensis</name>
    <name type="common">Nematode worm</name>
    <dbReference type="NCBI Taxonomy" id="334426"/>
    <lineage>
        <taxon>Eukaryota</taxon>
        <taxon>Metazoa</taxon>
        <taxon>Ecdysozoa</taxon>
        <taxon>Nematoda</taxon>
        <taxon>Chromadorea</taxon>
        <taxon>Rhabditida</taxon>
        <taxon>Rhabditina</taxon>
        <taxon>Rhabditomorpha</taxon>
        <taxon>Strongyloidea</taxon>
        <taxon>Metastrongylidae</taxon>
        <taxon>Angiostrongylus</taxon>
    </lineage>
</organism>
<dbReference type="PANTHER" id="PTHR13131:SF5">
    <property type="entry name" value="CYSTINOSIN"/>
    <property type="match status" value="1"/>
</dbReference>
<reference evidence="12 13" key="2">
    <citation type="submission" date="2018-11" db="EMBL/GenBank/DDBJ databases">
        <authorList>
            <consortium name="Pathogen Informatics"/>
        </authorList>
    </citation>
    <scope>NUCLEOTIDE SEQUENCE [LARGE SCALE GENOMIC DNA]</scope>
    <source>
        <strain evidence="12 13">Costa Rica</strain>
    </source>
</reference>
<dbReference type="AlphaFoldDB" id="A0A0R3PTG5"/>
<keyword evidence="7 11" id="KW-1133">Transmembrane helix</keyword>
<dbReference type="FunFam" id="1.20.1280.290:FF:000016">
    <property type="entry name" value="Cystinosin homolog"/>
    <property type="match status" value="1"/>
</dbReference>
<accession>A0A0R3PTG5</accession>
<reference evidence="14" key="1">
    <citation type="submission" date="2017-02" db="UniProtKB">
        <authorList>
            <consortium name="WormBaseParasite"/>
        </authorList>
    </citation>
    <scope>IDENTIFICATION</scope>
</reference>
<feature type="transmembrane region" description="Helical" evidence="11">
    <location>
        <begin position="222"/>
        <end position="244"/>
    </location>
</feature>
<evidence type="ECO:0000256" key="5">
    <source>
        <dbReference type="ARBA" id="ARBA00022737"/>
    </source>
</evidence>
<evidence type="ECO:0000256" key="11">
    <source>
        <dbReference type="SAM" id="Phobius"/>
    </source>
</evidence>
<dbReference type="OrthoDB" id="75720at2759"/>
<comment type="similarity">
    <text evidence="2">Belongs to the cystinosin family.</text>
</comment>
<dbReference type="InterPro" id="IPR005282">
    <property type="entry name" value="LC_transporter"/>
</dbReference>
<keyword evidence="8 11" id="KW-0472">Membrane</keyword>
<keyword evidence="13" id="KW-1185">Reference proteome</keyword>
<dbReference type="GO" id="GO:0005765">
    <property type="term" value="C:lysosomal membrane"/>
    <property type="evidence" value="ECO:0007669"/>
    <property type="project" value="UniProtKB-SubCell"/>
</dbReference>
<comment type="subcellular location">
    <subcellularLocation>
        <location evidence="1">Lysosome membrane</location>
        <topology evidence="1">Multi-pass membrane protein</topology>
    </subcellularLocation>
</comment>
<dbReference type="InterPro" id="IPR006603">
    <property type="entry name" value="PQ-loop_rpt"/>
</dbReference>
<dbReference type="Pfam" id="PF04193">
    <property type="entry name" value="PQ-loop"/>
    <property type="match status" value="2"/>
</dbReference>
<evidence type="ECO:0000256" key="2">
    <source>
        <dbReference type="ARBA" id="ARBA00006855"/>
    </source>
</evidence>